<dbReference type="SUPFAM" id="SSF53335">
    <property type="entry name" value="S-adenosyl-L-methionine-dependent methyltransferases"/>
    <property type="match status" value="1"/>
</dbReference>
<dbReference type="Pfam" id="PF13649">
    <property type="entry name" value="Methyltransf_25"/>
    <property type="match status" value="1"/>
</dbReference>
<keyword evidence="2" id="KW-0808">Transferase</keyword>
<dbReference type="RefSeq" id="WP_134297660.1">
    <property type="nucleotide sequence ID" value="NZ_CP038013.1"/>
</dbReference>
<gene>
    <name evidence="2" type="ORF">SGLAD_v1c06820</name>
</gene>
<evidence type="ECO:0000313" key="2">
    <source>
        <dbReference type="EMBL" id="QBQ07881.1"/>
    </source>
</evidence>
<dbReference type="Proteomes" id="UP000294309">
    <property type="component" value="Chromosome"/>
</dbReference>
<dbReference type="KEGG" id="sgq:SGLAD_v1c06820"/>
<evidence type="ECO:0000259" key="1">
    <source>
        <dbReference type="Pfam" id="PF13649"/>
    </source>
</evidence>
<dbReference type="CDD" id="cd02440">
    <property type="entry name" value="AdoMet_MTases"/>
    <property type="match status" value="1"/>
</dbReference>
<feature type="domain" description="Methyltransferase" evidence="1">
    <location>
        <begin position="41"/>
        <end position="136"/>
    </location>
</feature>
<dbReference type="InterPro" id="IPR041698">
    <property type="entry name" value="Methyltransf_25"/>
</dbReference>
<sequence length="245" mass="28665">MNNKYENYSSVLYDFTKPPGTSIDGDLEFYKNLLMPIEGKVLEAGVGNGRLLIPFLKYKIDIEGIDKSKSMLEICNKNLAINDLECTLIDQDLEHFIKPEYYEFIIMPNASFCLLENRQIALKVLHNFFISLKSKGSIAIDLILPIEFKKGSSHSMEHHLPNLNLNVKNYNQEIDWFYQYTINKIEYYDRQTLLETQLVKLSWYGVEEFKSMLEKIGFKEVYVIKNYNNNKLINLKTITFIAKKD</sequence>
<dbReference type="OrthoDB" id="9804312at2"/>
<keyword evidence="3" id="KW-1185">Reference proteome</keyword>
<dbReference type="GO" id="GO:0008168">
    <property type="term" value="F:methyltransferase activity"/>
    <property type="evidence" value="ECO:0007669"/>
    <property type="project" value="UniProtKB-KW"/>
</dbReference>
<keyword evidence="2" id="KW-0489">Methyltransferase</keyword>
<dbReference type="EMBL" id="CP038013">
    <property type="protein sequence ID" value="QBQ07881.1"/>
    <property type="molecule type" value="Genomic_DNA"/>
</dbReference>
<protein>
    <submittedName>
        <fullName evidence="2">Methyltransferase</fullName>
    </submittedName>
</protein>
<proteinExistence type="predicted"/>
<evidence type="ECO:0000313" key="3">
    <source>
        <dbReference type="Proteomes" id="UP000294309"/>
    </source>
</evidence>
<name>A0A4P7AI79_9MOLU</name>
<dbReference type="GO" id="GO:0032259">
    <property type="term" value="P:methylation"/>
    <property type="evidence" value="ECO:0007669"/>
    <property type="project" value="UniProtKB-KW"/>
</dbReference>
<organism evidence="2 3">
    <name type="scientific">Spiroplasma gladiatoris</name>
    <dbReference type="NCBI Taxonomy" id="2143"/>
    <lineage>
        <taxon>Bacteria</taxon>
        <taxon>Bacillati</taxon>
        <taxon>Mycoplasmatota</taxon>
        <taxon>Mollicutes</taxon>
        <taxon>Entomoplasmatales</taxon>
        <taxon>Spiroplasmataceae</taxon>
        <taxon>Spiroplasma</taxon>
    </lineage>
</organism>
<dbReference type="InterPro" id="IPR029063">
    <property type="entry name" value="SAM-dependent_MTases_sf"/>
</dbReference>
<dbReference type="Gene3D" id="3.40.50.150">
    <property type="entry name" value="Vaccinia Virus protein VP39"/>
    <property type="match status" value="1"/>
</dbReference>
<accession>A0A4P7AI79</accession>
<reference evidence="2 3" key="1">
    <citation type="submission" date="2019-03" db="EMBL/GenBank/DDBJ databases">
        <title>Complete genome sequence of Spiroplasma gladiatoris TG-1 (DSM 22552).</title>
        <authorList>
            <person name="Lin Y.-C."/>
            <person name="Chou L."/>
            <person name="Kuo C.-H."/>
        </authorList>
    </citation>
    <scope>NUCLEOTIDE SEQUENCE [LARGE SCALE GENOMIC DNA]</scope>
    <source>
        <strain evidence="2 3">TG-1</strain>
    </source>
</reference>
<dbReference type="AlphaFoldDB" id="A0A4P7AI79"/>